<comment type="similarity">
    <text evidence="1 2">Belongs to the GST superfamily.</text>
</comment>
<dbReference type="Gene3D" id="1.20.1050.10">
    <property type="match status" value="1"/>
</dbReference>
<proteinExistence type="inferred from homology"/>
<evidence type="ECO:0000256" key="2">
    <source>
        <dbReference type="RuleBase" id="RU003494"/>
    </source>
</evidence>
<dbReference type="Proteomes" id="UP000799324">
    <property type="component" value="Unassembled WGS sequence"/>
</dbReference>
<evidence type="ECO:0000259" key="3">
    <source>
        <dbReference type="PROSITE" id="PS50404"/>
    </source>
</evidence>
<dbReference type="PROSITE" id="PS50405">
    <property type="entry name" value="GST_CTER"/>
    <property type="match status" value="1"/>
</dbReference>
<accession>A0A6A6TCP9</accession>
<protein>
    <recommendedName>
        <fullName evidence="7">Glutathione S-transferase</fullName>
    </recommendedName>
</protein>
<evidence type="ECO:0000256" key="1">
    <source>
        <dbReference type="ARBA" id="ARBA00007409"/>
    </source>
</evidence>
<dbReference type="SUPFAM" id="SSF52833">
    <property type="entry name" value="Thioredoxin-like"/>
    <property type="match status" value="1"/>
</dbReference>
<dbReference type="OrthoDB" id="2309723at2759"/>
<gene>
    <name evidence="5" type="ORF">K491DRAFT_627812</name>
</gene>
<evidence type="ECO:0000313" key="5">
    <source>
        <dbReference type="EMBL" id="KAF2656673.1"/>
    </source>
</evidence>
<dbReference type="InterPro" id="IPR010987">
    <property type="entry name" value="Glutathione-S-Trfase_C-like"/>
</dbReference>
<dbReference type="PANTHER" id="PTHR44051:SF9">
    <property type="entry name" value="GLUTATHIONE S-TRANSFERASE 1"/>
    <property type="match status" value="1"/>
</dbReference>
<dbReference type="InterPro" id="IPR004045">
    <property type="entry name" value="Glutathione_S-Trfase_N"/>
</dbReference>
<name>A0A6A6TCP9_9PLEO</name>
<dbReference type="PANTHER" id="PTHR44051">
    <property type="entry name" value="GLUTATHIONE S-TRANSFERASE-RELATED"/>
    <property type="match status" value="1"/>
</dbReference>
<evidence type="ECO:0008006" key="7">
    <source>
        <dbReference type="Google" id="ProtNLM"/>
    </source>
</evidence>
<dbReference type="PROSITE" id="PS50404">
    <property type="entry name" value="GST_NTER"/>
    <property type="match status" value="1"/>
</dbReference>
<dbReference type="Pfam" id="PF00043">
    <property type="entry name" value="GST_C"/>
    <property type="match status" value="1"/>
</dbReference>
<feature type="domain" description="GST C-terminal" evidence="4">
    <location>
        <begin position="66"/>
        <end position="196"/>
    </location>
</feature>
<sequence length="196" mass="22240">MPPITLWFLQASRSIRIAWLLEELNLDYDVKFYDRMKNMKAPPEFKESCGNPLGKAPSLQDGNLTIYENKIKVLQWIHAAEATFTLHALAITYARWTIPEHGKANGDLETMEKGLSVNVQKDLDWLETELSLSPGPFLCGDKVSAADTMMQFSINFMMKTGLGTKGGNWPNIEKWLKACDETESYQRAVRKTGHKI</sequence>
<dbReference type="InterPro" id="IPR036249">
    <property type="entry name" value="Thioredoxin-like_sf"/>
</dbReference>
<dbReference type="EMBL" id="MU004333">
    <property type="protein sequence ID" value="KAF2656673.1"/>
    <property type="molecule type" value="Genomic_DNA"/>
</dbReference>
<dbReference type="InterPro" id="IPR004046">
    <property type="entry name" value="GST_C"/>
</dbReference>
<dbReference type="AlphaFoldDB" id="A0A6A6TCP9"/>
<dbReference type="SUPFAM" id="SSF47616">
    <property type="entry name" value="GST C-terminal domain-like"/>
    <property type="match status" value="1"/>
</dbReference>
<dbReference type="InterPro" id="IPR036282">
    <property type="entry name" value="Glutathione-S-Trfase_C_sf"/>
</dbReference>
<evidence type="ECO:0000259" key="4">
    <source>
        <dbReference type="PROSITE" id="PS50405"/>
    </source>
</evidence>
<dbReference type="Gene3D" id="3.40.30.10">
    <property type="entry name" value="Glutaredoxin"/>
    <property type="match status" value="1"/>
</dbReference>
<keyword evidence="6" id="KW-1185">Reference proteome</keyword>
<evidence type="ECO:0000313" key="6">
    <source>
        <dbReference type="Proteomes" id="UP000799324"/>
    </source>
</evidence>
<reference evidence="5" key="1">
    <citation type="journal article" date="2020" name="Stud. Mycol.">
        <title>101 Dothideomycetes genomes: a test case for predicting lifestyles and emergence of pathogens.</title>
        <authorList>
            <person name="Haridas S."/>
            <person name="Albert R."/>
            <person name="Binder M."/>
            <person name="Bloem J."/>
            <person name="Labutti K."/>
            <person name="Salamov A."/>
            <person name="Andreopoulos B."/>
            <person name="Baker S."/>
            <person name="Barry K."/>
            <person name="Bills G."/>
            <person name="Bluhm B."/>
            <person name="Cannon C."/>
            <person name="Castanera R."/>
            <person name="Culley D."/>
            <person name="Daum C."/>
            <person name="Ezra D."/>
            <person name="Gonzalez J."/>
            <person name="Henrissat B."/>
            <person name="Kuo A."/>
            <person name="Liang C."/>
            <person name="Lipzen A."/>
            <person name="Lutzoni F."/>
            <person name="Magnuson J."/>
            <person name="Mondo S."/>
            <person name="Nolan M."/>
            <person name="Ohm R."/>
            <person name="Pangilinan J."/>
            <person name="Park H.-J."/>
            <person name="Ramirez L."/>
            <person name="Alfaro M."/>
            <person name="Sun H."/>
            <person name="Tritt A."/>
            <person name="Yoshinaga Y."/>
            <person name="Zwiers L.-H."/>
            <person name="Turgeon B."/>
            <person name="Goodwin S."/>
            <person name="Spatafora J."/>
            <person name="Crous P."/>
            <person name="Grigoriev I."/>
        </authorList>
    </citation>
    <scope>NUCLEOTIDE SEQUENCE</scope>
    <source>
        <strain evidence="5">CBS 122681</strain>
    </source>
</reference>
<feature type="domain" description="GST N-terminal" evidence="3">
    <location>
        <begin position="1"/>
        <end position="97"/>
    </location>
</feature>
<dbReference type="CDD" id="cd03046">
    <property type="entry name" value="GST_N_GTT1_like"/>
    <property type="match status" value="1"/>
</dbReference>
<organism evidence="5 6">
    <name type="scientific">Lophiostoma macrostomum CBS 122681</name>
    <dbReference type="NCBI Taxonomy" id="1314788"/>
    <lineage>
        <taxon>Eukaryota</taxon>
        <taxon>Fungi</taxon>
        <taxon>Dikarya</taxon>
        <taxon>Ascomycota</taxon>
        <taxon>Pezizomycotina</taxon>
        <taxon>Dothideomycetes</taxon>
        <taxon>Pleosporomycetidae</taxon>
        <taxon>Pleosporales</taxon>
        <taxon>Lophiostomataceae</taxon>
        <taxon>Lophiostoma</taxon>
    </lineage>
</organism>
<dbReference type="Pfam" id="PF02798">
    <property type="entry name" value="GST_N"/>
    <property type="match status" value="1"/>
</dbReference>